<evidence type="ECO:0000313" key="7">
    <source>
        <dbReference type="EMBL" id="GGD78242.1"/>
    </source>
</evidence>
<reference evidence="7" key="2">
    <citation type="submission" date="2020-09" db="EMBL/GenBank/DDBJ databases">
        <authorList>
            <person name="Sun Q."/>
            <person name="Zhou Y."/>
        </authorList>
    </citation>
    <scope>NUCLEOTIDE SEQUENCE</scope>
    <source>
        <strain evidence="7">CGMCC 1.15958</strain>
    </source>
</reference>
<feature type="transmembrane region" description="Helical" evidence="5">
    <location>
        <begin position="120"/>
        <end position="143"/>
    </location>
</feature>
<protein>
    <submittedName>
        <fullName evidence="7">Rhomboid family intramembrane serine protease</fullName>
    </submittedName>
</protein>
<comment type="caution">
    <text evidence="7">The sequence shown here is derived from an EMBL/GenBank/DDBJ whole genome shotgun (WGS) entry which is preliminary data.</text>
</comment>
<dbReference type="Gene3D" id="1.20.1540.10">
    <property type="entry name" value="Rhomboid-like"/>
    <property type="match status" value="1"/>
</dbReference>
<dbReference type="PANTHER" id="PTHR43731">
    <property type="entry name" value="RHOMBOID PROTEASE"/>
    <property type="match status" value="1"/>
</dbReference>
<dbReference type="GO" id="GO:0004252">
    <property type="term" value="F:serine-type endopeptidase activity"/>
    <property type="evidence" value="ECO:0007669"/>
    <property type="project" value="InterPro"/>
</dbReference>
<feature type="transmembrane region" description="Helical" evidence="5">
    <location>
        <begin position="87"/>
        <end position="108"/>
    </location>
</feature>
<evidence type="ECO:0000256" key="2">
    <source>
        <dbReference type="ARBA" id="ARBA00022692"/>
    </source>
</evidence>
<feature type="transmembrane region" description="Helical" evidence="5">
    <location>
        <begin position="12"/>
        <end position="35"/>
    </location>
</feature>
<proteinExistence type="predicted"/>
<keyword evidence="3 5" id="KW-1133">Transmembrane helix</keyword>
<dbReference type="SUPFAM" id="SSF144091">
    <property type="entry name" value="Rhomboid-like"/>
    <property type="match status" value="1"/>
</dbReference>
<feature type="transmembrane region" description="Helical" evidence="5">
    <location>
        <begin position="188"/>
        <end position="205"/>
    </location>
</feature>
<evidence type="ECO:0000313" key="8">
    <source>
        <dbReference type="Proteomes" id="UP000609064"/>
    </source>
</evidence>
<keyword evidence="2 5" id="KW-0812">Transmembrane</keyword>
<dbReference type="Pfam" id="PF01694">
    <property type="entry name" value="Rhomboid"/>
    <property type="match status" value="1"/>
</dbReference>
<reference evidence="7" key="1">
    <citation type="journal article" date="2014" name="Int. J. Syst. Evol. Microbiol.">
        <title>Complete genome sequence of Corynebacterium casei LMG S-19264T (=DSM 44701T), isolated from a smear-ripened cheese.</title>
        <authorList>
            <consortium name="US DOE Joint Genome Institute (JGI-PGF)"/>
            <person name="Walter F."/>
            <person name="Albersmeier A."/>
            <person name="Kalinowski J."/>
            <person name="Ruckert C."/>
        </authorList>
    </citation>
    <scope>NUCLEOTIDE SEQUENCE</scope>
    <source>
        <strain evidence="7">CGMCC 1.15958</strain>
    </source>
</reference>
<dbReference type="Proteomes" id="UP000609064">
    <property type="component" value="Unassembled WGS sequence"/>
</dbReference>
<dbReference type="GO" id="GO:0006508">
    <property type="term" value="P:proteolysis"/>
    <property type="evidence" value="ECO:0007669"/>
    <property type="project" value="UniProtKB-KW"/>
</dbReference>
<dbReference type="InterPro" id="IPR035952">
    <property type="entry name" value="Rhomboid-like_sf"/>
</dbReference>
<evidence type="ECO:0000256" key="4">
    <source>
        <dbReference type="ARBA" id="ARBA00023136"/>
    </source>
</evidence>
<feature type="transmembrane region" description="Helical" evidence="5">
    <location>
        <begin position="164"/>
        <end position="182"/>
    </location>
</feature>
<organism evidence="7 8">
    <name type="scientific">Emticicia aquatilis</name>
    <dbReference type="NCBI Taxonomy" id="1537369"/>
    <lineage>
        <taxon>Bacteria</taxon>
        <taxon>Pseudomonadati</taxon>
        <taxon>Bacteroidota</taxon>
        <taxon>Cytophagia</taxon>
        <taxon>Cytophagales</taxon>
        <taxon>Leadbetterellaceae</taxon>
        <taxon>Emticicia</taxon>
    </lineage>
</organism>
<evidence type="ECO:0000256" key="5">
    <source>
        <dbReference type="SAM" id="Phobius"/>
    </source>
</evidence>
<dbReference type="EMBL" id="BMKK01000013">
    <property type="protein sequence ID" value="GGD78242.1"/>
    <property type="molecule type" value="Genomic_DNA"/>
</dbReference>
<comment type="subcellular location">
    <subcellularLocation>
        <location evidence="1">Membrane</location>
        <topology evidence="1">Multi-pass membrane protein</topology>
    </subcellularLocation>
</comment>
<accession>A0A917DX17</accession>
<keyword evidence="8" id="KW-1185">Reference proteome</keyword>
<evidence type="ECO:0000256" key="1">
    <source>
        <dbReference type="ARBA" id="ARBA00004141"/>
    </source>
</evidence>
<dbReference type="PANTHER" id="PTHR43731:SF34">
    <property type="entry name" value="PEPTIDASE S54 RHOMBOID DOMAIN-CONTAINING PROTEIN"/>
    <property type="match status" value="1"/>
</dbReference>
<evidence type="ECO:0000256" key="3">
    <source>
        <dbReference type="ARBA" id="ARBA00022989"/>
    </source>
</evidence>
<keyword evidence="4 5" id="KW-0472">Membrane</keyword>
<dbReference type="InterPro" id="IPR050925">
    <property type="entry name" value="Rhomboid_protease_S54"/>
</dbReference>
<dbReference type="AlphaFoldDB" id="A0A917DX17"/>
<name>A0A917DX17_9BACT</name>
<feature type="transmembrane region" description="Helical" evidence="5">
    <location>
        <begin position="55"/>
        <end position="75"/>
    </location>
</feature>
<dbReference type="RefSeq" id="WP_188770240.1">
    <property type="nucleotide sequence ID" value="NZ_BMKK01000013.1"/>
</dbReference>
<sequence length="212" mass="23977">MYQVTPVVRNLLIANIAVYLVQSFLRIDLATIFGYHNFSLHEMGLFNPIQIFTYMFLHGGTGHIFSNMFGLFMFGPMLEHFLGSKRFLILYIVSGVGACLLHGVINLYEISQFPVDSPEYTMMMSIPMVGASGAIFGMLGAFARLFPNTEMIIFPLPIPVKAKYLVSLYALFEIFSGIYNIMPGVAHFAHIGGLIFGILLINYWNKKKDRFY</sequence>
<dbReference type="InterPro" id="IPR022764">
    <property type="entry name" value="Peptidase_S54_rhomboid_dom"/>
</dbReference>
<feature type="domain" description="Peptidase S54 rhomboid" evidence="6">
    <location>
        <begin position="49"/>
        <end position="201"/>
    </location>
</feature>
<dbReference type="GO" id="GO:0016020">
    <property type="term" value="C:membrane"/>
    <property type="evidence" value="ECO:0007669"/>
    <property type="project" value="UniProtKB-SubCell"/>
</dbReference>
<keyword evidence="7" id="KW-0645">Protease</keyword>
<evidence type="ECO:0000259" key="6">
    <source>
        <dbReference type="Pfam" id="PF01694"/>
    </source>
</evidence>
<gene>
    <name evidence="7" type="ORF">GCM10011514_47810</name>
</gene>
<keyword evidence="7" id="KW-0378">Hydrolase</keyword>